<dbReference type="EMBL" id="ML769553">
    <property type="protein sequence ID" value="KAE9394259.1"/>
    <property type="molecule type" value="Genomic_DNA"/>
</dbReference>
<organism evidence="1 2">
    <name type="scientific">Gymnopus androsaceus JB14</name>
    <dbReference type="NCBI Taxonomy" id="1447944"/>
    <lineage>
        <taxon>Eukaryota</taxon>
        <taxon>Fungi</taxon>
        <taxon>Dikarya</taxon>
        <taxon>Basidiomycota</taxon>
        <taxon>Agaricomycotina</taxon>
        <taxon>Agaricomycetes</taxon>
        <taxon>Agaricomycetidae</taxon>
        <taxon>Agaricales</taxon>
        <taxon>Marasmiineae</taxon>
        <taxon>Omphalotaceae</taxon>
        <taxon>Gymnopus</taxon>
    </lineage>
</organism>
<accession>A0A6A4H7Q7</accession>
<dbReference type="InterPro" id="IPR046342">
    <property type="entry name" value="CBS_dom_sf"/>
</dbReference>
<evidence type="ECO:0008006" key="3">
    <source>
        <dbReference type="Google" id="ProtNLM"/>
    </source>
</evidence>
<keyword evidence="2" id="KW-1185">Reference proteome</keyword>
<reference evidence="1" key="1">
    <citation type="journal article" date="2019" name="Environ. Microbiol.">
        <title>Fungal ecological strategies reflected in gene transcription - a case study of two litter decomposers.</title>
        <authorList>
            <person name="Barbi F."/>
            <person name="Kohler A."/>
            <person name="Barry K."/>
            <person name="Baskaran P."/>
            <person name="Daum C."/>
            <person name="Fauchery L."/>
            <person name="Ihrmark K."/>
            <person name="Kuo A."/>
            <person name="LaButti K."/>
            <person name="Lipzen A."/>
            <person name="Morin E."/>
            <person name="Grigoriev I.V."/>
            <person name="Henrissat B."/>
            <person name="Lindahl B."/>
            <person name="Martin F."/>
        </authorList>
    </citation>
    <scope>NUCLEOTIDE SEQUENCE</scope>
    <source>
        <strain evidence="1">JB14</strain>
    </source>
</reference>
<dbReference type="SUPFAM" id="SSF54631">
    <property type="entry name" value="CBS-domain pair"/>
    <property type="match status" value="1"/>
</dbReference>
<name>A0A6A4H7Q7_9AGAR</name>
<protein>
    <recommendedName>
        <fullName evidence="3">CBS domain-containing protein</fullName>
    </recommendedName>
</protein>
<gene>
    <name evidence="1" type="ORF">BT96DRAFT_195261</name>
</gene>
<sequence length="163" mass="17925">MTLMTGVDRFVRILLRSCCFWGCNADTRCCLRLYAIGVPVESILFLSLSSFFVNGLLIFTDHGSYAVTHYSTISLATPTPRISLRLDCDPTMQSRALLISSTLCSTVSPRVILVEDHGSLVGLVTVKDVLRFIATEKPGAYDEPSWDERGGARWALGGSVVCW</sequence>
<evidence type="ECO:0000313" key="2">
    <source>
        <dbReference type="Proteomes" id="UP000799118"/>
    </source>
</evidence>
<proteinExistence type="predicted"/>
<dbReference type="OrthoDB" id="44789at2759"/>
<dbReference type="Proteomes" id="UP000799118">
    <property type="component" value="Unassembled WGS sequence"/>
</dbReference>
<evidence type="ECO:0000313" key="1">
    <source>
        <dbReference type="EMBL" id="KAE9394259.1"/>
    </source>
</evidence>
<dbReference type="AlphaFoldDB" id="A0A6A4H7Q7"/>